<protein>
    <submittedName>
        <fullName evidence="1">Uncharacterized protein</fullName>
    </submittedName>
</protein>
<gene>
    <name evidence="1" type="ORF">SVUK_LOCUS14084</name>
</gene>
<evidence type="ECO:0000313" key="1">
    <source>
        <dbReference type="EMBL" id="VDM79086.1"/>
    </source>
</evidence>
<organism evidence="1 2">
    <name type="scientific">Strongylus vulgaris</name>
    <name type="common">Blood worm</name>
    <dbReference type="NCBI Taxonomy" id="40348"/>
    <lineage>
        <taxon>Eukaryota</taxon>
        <taxon>Metazoa</taxon>
        <taxon>Ecdysozoa</taxon>
        <taxon>Nematoda</taxon>
        <taxon>Chromadorea</taxon>
        <taxon>Rhabditida</taxon>
        <taxon>Rhabditina</taxon>
        <taxon>Rhabditomorpha</taxon>
        <taxon>Strongyloidea</taxon>
        <taxon>Strongylidae</taxon>
        <taxon>Strongylus</taxon>
    </lineage>
</organism>
<keyword evidence="2" id="KW-1185">Reference proteome</keyword>
<dbReference type="Proteomes" id="UP000270094">
    <property type="component" value="Unassembled WGS sequence"/>
</dbReference>
<sequence length="137" mass="16155">MQKHNLEQYEVSIEDNAGEALIAFRIQFRRTPNFYNRTIKNLVEPELCRLRQNLADALLKLQTLKISDELQDRLENTPTRLRIRLQLCNKQPKRLFKSTCEPTLPGFLIPWVDPVRNEYNQLVFTAFVPPDTDDNNQ</sequence>
<reference evidence="1 2" key="1">
    <citation type="submission" date="2018-11" db="EMBL/GenBank/DDBJ databases">
        <authorList>
            <consortium name="Pathogen Informatics"/>
        </authorList>
    </citation>
    <scope>NUCLEOTIDE SEQUENCE [LARGE SCALE GENOMIC DNA]</scope>
</reference>
<dbReference type="AlphaFoldDB" id="A0A3P7J770"/>
<dbReference type="OrthoDB" id="5827425at2759"/>
<dbReference type="EMBL" id="UYYB01103909">
    <property type="protein sequence ID" value="VDM79086.1"/>
    <property type="molecule type" value="Genomic_DNA"/>
</dbReference>
<accession>A0A3P7J770</accession>
<proteinExistence type="predicted"/>
<evidence type="ECO:0000313" key="2">
    <source>
        <dbReference type="Proteomes" id="UP000270094"/>
    </source>
</evidence>
<name>A0A3P7J770_STRVU</name>